<dbReference type="InterPro" id="IPR005467">
    <property type="entry name" value="His_kinase_dom"/>
</dbReference>
<evidence type="ECO:0000256" key="11">
    <source>
        <dbReference type="ARBA" id="ARBA00022840"/>
    </source>
</evidence>
<dbReference type="SMART" id="SM00448">
    <property type="entry name" value="REC"/>
    <property type="match status" value="1"/>
</dbReference>
<dbReference type="PANTHER" id="PTHR43047">
    <property type="entry name" value="TWO-COMPONENT HISTIDINE PROTEIN KINASE"/>
    <property type="match status" value="1"/>
</dbReference>
<keyword evidence="6 16" id="KW-0597">Phosphoprotein</keyword>
<dbReference type="SMART" id="SM00388">
    <property type="entry name" value="HisKA"/>
    <property type="match status" value="1"/>
</dbReference>
<dbReference type="InterPro" id="IPR001789">
    <property type="entry name" value="Sig_transdc_resp-reg_receiver"/>
</dbReference>
<keyword evidence="14 17" id="KW-0472">Membrane</keyword>
<feature type="modified residue" description="Phosphohistidine" evidence="15">
    <location>
        <position position="724"/>
    </location>
</feature>
<evidence type="ECO:0000256" key="3">
    <source>
        <dbReference type="ARBA" id="ARBA00012438"/>
    </source>
</evidence>
<keyword evidence="9" id="KW-0418">Kinase</keyword>
<dbReference type="RefSeq" id="WP_170882893.1">
    <property type="nucleotide sequence ID" value="NZ_JABEYA020000007.1"/>
</dbReference>
<dbReference type="PRINTS" id="PR00344">
    <property type="entry name" value="BCTRLSENSOR"/>
</dbReference>
<evidence type="ECO:0000256" key="8">
    <source>
        <dbReference type="ARBA" id="ARBA00022692"/>
    </source>
</evidence>
<dbReference type="PROSITE" id="PS50110">
    <property type="entry name" value="RESPONSE_REGULATORY"/>
    <property type="match status" value="1"/>
</dbReference>
<feature type="domain" description="Response regulatory" evidence="19">
    <location>
        <begin position="512"/>
        <end position="627"/>
    </location>
</feature>
<dbReference type="CDD" id="cd00082">
    <property type="entry name" value="HisKA"/>
    <property type="match status" value="1"/>
</dbReference>
<keyword evidence="22" id="KW-1185">Reference proteome</keyword>
<evidence type="ECO:0000256" key="7">
    <source>
        <dbReference type="ARBA" id="ARBA00022679"/>
    </source>
</evidence>
<feature type="domain" description="Histidine kinase" evidence="18">
    <location>
        <begin position="269"/>
        <end position="489"/>
    </location>
</feature>
<dbReference type="InterPro" id="IPR003594">
    <property type="entry name" value="HATPase_dom"/>
</dbReference>
<dbReference type="InterPro" id="IPR036097">
    <property type="entry name" value="HisK_dim/P_sf"/>
</dbReference>
<dbReference type="CDD" id="cd16922">
    <property type="entry name" value="HATPase_EvgS-ArcB-TorS-like"/>
    <property type="match status" value="1"/>
</dbReference>
<evidence type="ECO:0000256" key="10">
    <source>
        <dbReference type="ARBA" id="ARBA00022801"/>
    </source>
</evidence>
<proteinExistence type="predicted"/>
<dbReference type="EC" id="2.7.13.3" evidence="3"/>
<evidence type="ECO:0000259" key="19">
    <source>
        <dbReference type="PROSITE" id="PS50110"/>
    </source>
</evidence>
<keyword evidence="7" id="KW-0808">Transferase</keyword>
<keyword evidence="10" id="KW-0378">Hydrolase</keyword>
<dbReference type="InterPro" id="IPR011006">
    <property type="entry name" value="CheY-like_superfamily"/>
</dbReference>
<dbReference type="PANTHER" id="PTHR43047:SF78">
    <property type="entry name" value="SENSORY_REGULATORY PROTEIN RPFC"/>
    <property type="match status" value="1"/>
</dbReference>
<keyword evidence="5" id="KW-0997">Cell inner membrane</keyword>
<dbReference type="Pfam" id="PF00072">
    <property type="entry name" value="Response_reg"/>
    <property type="match status" value="1"/>
</dbReference>
<dbReference type="EMBL" id="JAUFQC010000001">
    <property type="protein sequence ID" value="MDN3609778.1"/>
    <property type="molecule type" value="Genomic_DNA"/>
</dbReference>
<dbReference type="SUPFAM" id="SSF55874">
    <property type="entry name" value="ATPase domain of HSP90 chaperone/DNA topoisomerase II/histidine kinase"/>
    <property type="match status" value="1"/>
</dbReference>
<organism evidence="21 22">
    <name type="scientific">Vibrio ostreicida</name>
    <dbReference type="NCBI Taxonomy" id="526588"/>
    <lineage>
        <taxon>Bacteria</taxon>
        <taxon>Pseudomonadati</taxon>
        <taxon>Pseudomonadota</taxon>
        <taxon>Gammaproteobacteria</taxon>
        <taxon>Vibrionales</taxon>
        <taxon>Vibrionaceae</taxon>
        <taxon>Vibrio</taxon>
    </lineage>
</organism>
<dbReference type="Pfam" id="PF02518">
    <property type="entry name" value="HATPase_c"/>
    <property type="match status" value="1"/>
</dbReference>
<evidence type="ECO:0000256" key="4">
    <source>
        <dbReference type="ARBA" id="ARBA00022475"/>
    </source>
</evidence>
<feature type="domain" description="HPt" evidence="20">
    <location>
        <begin position="684"/>
        <end position="781"/>
    </location>
</feature>
<dbReference type="Pfam" id="PF00512">
    <property type="entry name" value="HisKA"/>
    <property type="match status" value="1"/>
</dbReference>
<dbReference type="Gene3D" id="1.10.287.130">
    <property type="match status" value="1"/>
</dbReference>
<dbReference type="InterPro" id="IPR036890">
    <property type="entry name" value="HATPase_C_sf"/>
</dbReference>
<gene>
    <name evidence="21" type="ORF">QWZ16_08715</name>
</gene>
<accession>A0ABT8BSY4</accession>
<dbReference type="InterPro" id="IPR004358">
    <property type="entry name" value="Sig_transdc_His_kin-like_C"/>
</dbReference>
<comment type="catalytic activity">
    <reaction evidence="1">
        <text>ATP + protein L-histidine = ADP + protein N-phospho-L-histidine.</text>
        <dbReference type="EC" id="2.7.13.3"/>
    </reaction>
</comment>
<name>A0ABT8BSY4_9VIBR</name>
<comment type="subcellular location">
    <subcellularLocation>
        <location evidence="2">Cell inner membrane</location>
        <topology evidence="2">Multi-pass membrane protein</topology>
    </subcellularLocation>
</comment>
<evidence type="ECO:0000256" key="14">
    <source>
        <dbReference type="ARBA" id="ARBA00023136"/>
    </source>
</evidence>
<keyword evidence="13" id="KW-0902">Two-component regulatory system</keyword>
<evidence type="ECO:0000256" key="16">
    <source>
        <dbReference type="PROSITE-ProRule" id="PRU00169"/>
    </source>
</evidence>
<keyword evidence="11 21" id="KW-0547">Nucleotide-binding</keyword>
<dbReference type="SUPFAM" id="SSF47226">
    <property type="entry name" value="Histidine-containing phosphotransfer domain, HPT domain"/>
    <property type="match status" value="1"/>
</dbReference>
<evidence type="ECO:0000259" key="20">
    <source>
        <dbReference type="PROSITE" id="PS50894"/>
    </source>
</evidence>
<dbReference type="Gene3D" id="3.30.565.10">
    <property type="entry name" value="Histidine kinase-like ATPase, C-terminal domain"/>
    <property type="match status" value="1"/>
</dbReference>
<dbReference type="Proteomes" id="UP001238540">
    <property type="component" value="Unassembled WGS sequence"/>
</dbReference>
<dbReference type="PROSITE" id="PS50894">
    <property type="entry name" value="HPT"/>
    <property type="match status" value="1"/>
</dbReference>
<evidence type="ECO:0000256" key="17">
    <source>
        <dbReference type="SAM" id="Phobius"/>
    </source>
</evidence>
<keyword evidence="11 21" id="KW-0067">ATP-binding</keyword>
<evidence type="ECO:0000256" key="13">
    <source>
        <dbReference type="ARBA" id="ARBA00023012"/>
    </source>
</evidence>
<keyword evidence="4" id="KW-1003">Cell membrane</keyword>
<dbReference type="InterPro" id="IPR003661">
    <property type="entry name" value="HisK_dim/P_dom"/>
</dbReference>
<evidence type="ECO:0000256" key="6">
    <source>
        <dbReference type="ARBA" id="ARBA00022553"/>
    </source>
</evidence>
<dbReference type="Gene3D" id="3.40.50.2300">
    <property type="match status" value="1"/>
</dbReference>
<keyword evidence="12 17" id="KW-1133">Transmembrane helix</keyword>
<dbReference type="GO" id="GO:0005524">
    <property type="term" value="F:ATP binding"/>
    <property type="evidence" value="ECO:0007669"/>
    <property type="project" value="UniProtKB-KW"/>
</dbReference>
<sequence length="788" mass="88111">MDRIKLTFVGFTIITTLLFSYIALTYGELKKINNYNQIVRQIGHQTIEMRDQIIRSSLHGLSETKALNRDLVELEYELQRLPPLAPIHSLLFQDLPTNSLLSTFRHSALEVTQSLDQYINLQTQKTSAFQSFESRIRADKSTAVDALSLEQIMAQLSVPRSPTSGSDVQELANSFIRISGQSEQVLSGLLAHDRMAFLEQTEHDLALIANSLNGKISNTLLTFTVLSIAVIAIFFAQKLTTLRRDNEGYQRETEAAEKANLAKSNFLATMSHELRTPMNGVLGIAQIIKDESRELDTKKQAQIIIDSGQHLTTILNDILDFSKVEQGKLELEVQPFLVTDVMSSMEKTLGPQAKSKGLQFVINNDIPHNIELHGDPARTRQILFNLVGNAIKFTSSGKIEIHCQLDKEMTPPHVCLSVTDSGIGIEQDKLASIFTPFEQAELSTTRKFGGTGLGLSIVKRLIELMNGDISVTSQPSVGTRFSARIPFTLKEIENVKTESNPLQEGDILDNFTVLLVEDNRINALVAEKFCESMNLRVDHAHDGVEAISKLEHTSYDLIIMDNHMPNMNGLDTIEHIRNKMKLNTVVFACTADVFKEAHDEFLRRGANFILTKPMQKSSLKKALHQFSNDFTVNRRHIEMLGSLPQESGYNISILTRYPADTLPLTEEEISQSPLFDQLDLHGVDKIELLQVLVIDLDAKADSLIELYSNTQASTTTTEMHAILHSLKGVALEYSMAEVISLTKQAEDMARNGKVPDIDLLQKLVNRLIVNCHEARRIISRLSGQQKTG</sequence>
<evidence type="ECO:0000256" key="15">
    <source>
        <dbReference type="PROSITE-ProRule" id="PRU00110"/>
    </source>
</evidence>
<evidence type="ECO:0000313" key="21">
    <source>
        <dbReference type="EMBL" id="MDN3609778.1"/>
    </source>
</evidence>
<dbReference type="SUPFAM" id="SSF47384">
    <property type="entry name" value="Homodimeric domain of signal transducing histidine kinase"/>
    <property type="match status" value="1"/>
</dbReference>
<evidence type="ECO:0000256" key="12">
    <source>
        <dbReference type="ARBA" id="ARBA00022989"/>
    </source>
</evidence>
<protein>
    <recommendedName>
        <fullName evidence="3">histidine kinase</fullName>
        <ecNumber evidence="3">2.7.13.3</ecNumber>
    </recommendedName>
</protein>
<comment type="caution">
    <text evidence="21">The sequence shown here is derived from an EMBL/GenBank/DDBJ whole genome shotgun (WGS) entry which is preliminary data.</text>
</comment>
<reference evidence="22" key="1">
    <citation type="journal article" date="2019" name="Int. J. Syst. Evol. Microbiol.">
        <title>The Global Catalogue of Microorganisms (GCM) 10K type strain sequencing project: providing services to taxonomists for standard genome sequencing and annotation.</title>
        <authorList>
            <consortium name="The Broad Institute Genomics Platform"/>
            <consortium name="The Broad Institute Genome Sequencing Center for Infectious Disease"/>
            <person name="Wu L."/>
            <person name="Ma J."/>
        </authorList>
    </citation>
    <scope>NUCLEOTIDE SEQUENCE [LARGE SCALE GENOMIC DNA]</scope>
    <source>
        <strain evidence="22">CECT 7398</strain>
    </source>
</reference>
<keyword evidence="8 17" id="KW-0812">Transmembrane</keyword>
<evidence type="ECO:0000259" key="18">
    <source>
        <dbReference type="PROSITE" id="PS50109"/>
    </source>
</evidence>
<dbReference type="SMART" id="SM00387">
    <property type="entry name" value="HATPase_c"/>
    <property type="match status" value="1"/>
</dbReference>
<evidence type="ECO:0000256" key="5">
    <source>
        <dbReference type="ARBA" id="ARBA00022519"/>
    </source>
</evidence>
<dbReference type="InterPro" id="IPR008207">
    <property type="entry name" value="Sig_transdc_His_kin_Hpt_dom"/>
</dbReference>
<dbReference type="SUPFAM" id="SSF52172">
    <property type="entry name" value="CheY-like"/>
    <property type="match status" value="1"/>
</dbReference>
<evidence type="ECO:0000256" key="2">
    <source>
        <dbReference type="ARBA" id="ARBA00004429"/>
    </source>
</evidence>
<evidence type="ECO:0000256" key="9">
    <source>
        <dbReference type="ARBA" id="ARBA00022777"/>
    </source>
</evidence>
<feature type="modified residue" description="4-aspartylphosphate" evidence="16">
    <location>
        <position position="561"/>
    </location>
</feature>
<feature type="transmembrane region" description="Helical" evidence="17">
    <location>
        <begin position="6"/>
        <end position="24"/>
    </location>
</feature>
<dbReference type="CDD" id="cd17546">
    <property type="entry name" value="REC_hyHK_CKI1_RcsC-like"/>
    <property type="match status" value="1"/>
</dbReference>
<dbReference type="InterPro" id="IPR036641">
    <property type="entry name" value="HPT_dom_sf"/>
</dbReference>
<evidence type="ECO:0000313" key="22">
    <source>
        <dbReference type="Proteomes" id="UP001238540"/>
    </source>
</evidence>
<dbReference type="PROSITE" id="PS50109">
    <property type="entry name" value="HIS_KIN"/>
    <property type="match status" value="1"/>
</dbReference>
<evidence type="ECO:0000256" key="1">
    <source>
        <dbReference type="ARBA" id="ARBA00000085"/>
    </source>
</evidence>